<accession>A0ABN9VSR9</accession>
<sequence>DFVHPSLQLLHSFLILMGTSADVDAGLARQETFDLDVELADASLALECEDQPQQSSFRRLGSSREQFNVIDSRIEVKQEGGAEARSGTMANSAQVKPDDSQRAMGSEEEHAASGEGSGSVEAAPTTIDDLVTGQFKLMAPKMIKMISHTAVKPPIIPSDESSMAQPVHQGDGDAEQGEGAEPAVEGSALDSTGVSELSLEADLPSGTSMANFGRIRGTINSYADKLGNDDWFPKTVLGTLHALHRRLQKRGKDEIIGKASFAIQKAYYQLDKRIESVIELHKLVKYWVESQSNGTIKDLLVPFSYLLGYQTVKLMPMSEQLNIMFARSVFHAMVKHQGSIKTAIDLYDPTILLDMVKIRELKAREVYEPPRLPDAEVKREAGEDGGEAVRADSGGGAAGEPKRKKHKRTITDISNYIQEGFPPTFYFERMVADSLTEWFCLLPESKVREPNEAYGTVSEISDIITSYTAKAAMIKSEFDDDVFMEVLDSIGIIARCCYPDEKVRPLTANVRKATSAAFEKAFDDMFTNPEGWKDEQLKELDSGTSYTKMTEYFAQMGPLFTGTTLATSKWSLGACQENCEFVADTLSNSITILDVGNSMMLAIFQNTVCKDIAKLAALILDTLTSEQLKEKEAGDEGVPAERGDQRGNQGPTVMDQLRTIEENIDKALDCMPRFGNALNDLFTRWLRCKNAFHSRVGDSFITKFGEDHKHNNPVIFESEVGYNGSRLTNIATYLKNCIQLANFKLECATPELRDKCTDVLIRFAGLQRCIDGEVFEFQSDSLLTDASVTDKIVSDFRDFMSVAGSQVHEVFSDTFVRSKMDEIAPTPEFGLGQVNDKVLAEVLPVDSFGRLVLGITNIKKLFPVGVEFKDGAKEDETAMQEAVHYKALSDLVAFLDASGTASIFVPDVTFGPNAVKMPVELAVAYLQMMVQVKDLVAVAALQYDSLLSSKKGAAVTSDELFGKVVHVQCILSKSLVRIDSLLLSTEIKELEKSKWVGPISVEATRQWIKSVAVFAGFCKSQLLTDMSDLVNGAVAECRKVLPDWDTVIDQKTGALIEKLAIKQFSDLEKVVHCYNNVHKHMRWFSRAGSLLELSPRLQNHDLTSE</sequence>
<organism evidence="3 4">
    <name type="scientific">Prorocentrum cordatum</name>
    <dbReference type="NCBI Taxonomy" id="2364126"/>
    <lineage>
        <taxon>Eukaryota</taxon>
        <taxon>Sar</taxon>
        <taxon>Alveolata</taxon>
        <taxon>Dinophyceae</taxon>
        <taxon>Prorocentrales</taxon>
        <taxon>Prorocentraceae</taxon>
        <taxon>Prorocentrum</taxon>
    </lineage>
</organism>
<evidence type="ECO:0000313" key="3">
    <source>
        <dbReference type="EMBL" id="CAK0876511.1"/>
    </source>
</evidence>
<evidence type="ECO:0008006" key="5">
    <source>
        <dbReference type="Google" id="ProtNLM"/>
    </source>
</evidence>
<keyword evidence="2" id="KW-0732">Signal</keyword>
<protein>
    <recommendedName>
        <fullName evidence="5">Exocyst complex component Sec6</fullName>
    </recommendedName>
</protein>
<feature type="region of interest" description="Disordered" evidence="1">
    <location>
        <begin position="630"/>
        <end position="651"/>
    </location>
</feature>
<feature type="region of interest" description="Disordered" evidence="1">
    <location>
        <begin position="79"/>
        <end position="123"/>
    </location>
</feature>
<feature type="chain" id="PRO_5046377702" description="Exocyst complex component Sec6" evidence="2">
    <location>
        <begin position="22"/>
        <end position="1105"/>
    </location>
</feature>
<gene>
    <name evidence="3" type="ORF">PCOR1329_LOCUS60841</name>
</gene>
<proteinExistence type="predicted"/>
<feature type="compositionally biased region" description="Basic and acidic residues" evidence="1">
    <location>
        <begin position="630"/>
        <end position="645"/>
    </location>
</feature>
<dbReference type="EMBL" id="CAUYUJ010017631">
    <property type="protein sequence ID" value="CAK0876511.1"/>
    <property type="molecule type" value="Genomic_DNA"/>
</dbReference>
<feature type="compositionally biased region" description="Basic and acidic residues" evidence="1">
    <location>
        <begin position="96"/>
        <end position="112"/>
    </location>
</feature>
<evidence type="ECO:0000313" key="4">
    <source>
        <dbReference type="Proteomes" id="UP001189429"/>
    </source>
</evidence>
<feature type="compositionally biased region" description="Basic and acidic residues" evidence="1">
    <location>
        <begin position="373"/>
        <end position="390"/>
    </location>
</feature>
<evidence type="ECO:0000256" key="1">
    <source>
        <dbReference type="SAM" id="MobiDB-lite"/>
    </source>
</evidence>
<reference evidence="3" key="1">
    <citation type="submission" date="2023-10" db="EMBL/GenBank/DDBJ databases">
        <authorList>
            <person name="Chen Y."/>
            <person name="Shah S."/>
            <person name="Dougan E. K."/>
            <person name="Thang M."/>
            <person name="Chan C."/>
        </authorList>
    </citation>
    <scope>NUCLEOTIDE SEQUENCE [LARGE SCALE GENOMIC DNA]</scope>
</reference>
<feature type="region of interest" description="Disordered" evidence="1">
    <location>
        <begin position="154"/>
        <end position="191"/>
    </location>
</feature>
<feature type="region of interest" description="Disordered" evidence="1">
    <location>
        <begin position="373"/>
        <end position="406"/>
    </location>
</feature>
<comment type="caution">
    <text evidence="3">The sequence shown here is derived from an EMBL/GenBank/DDBJ whole genome shotgun (WGS) entry which is preliminary data.</text>
</comment>
<feature type="non-terminal residue" evidence="3">
    <location>
        <position position="1105"/>
    </location>
</feature>
<feature type="signal peptide" evidence="2">
    <location>
        <begin position="1"/>
        <end position="21"/>
    </location>
</feature>
<evidence type="ECO:0000256" key="2">
    <source>
        <dbReference type="SAM" id="SignalP"/>
    </source>
</evidence>
<keyword evidence="4" id="KW-1185">Reference proteome</keyword>
<name>A0ABN9VSR9_9DINO</name>
<dbReference type="Proteomes" id="UP001189429">
    <property type="component" value="Unassembled WGS sequence"/>
</dbReference>
<feature type="non-terminal residue" evidence="3">
    <location>
        <position position="1"/>
    </location>
</feature>